<accession>A0A291QYM7</accession>
<dbReference type="SUPFAM" id="SSF50998">
    <property type="entry name" value="Quinoprotein alcohol dehydrogenase-like"/>
    <property type="match status" value="1"/>
</dbReference>
<dbReference type="KEGG" id="cbae:COR50_18770"/>
<dbReference type="Proteomes" id="UP000220133">
    <property type="component" value="Chromosome"/>
</dbReference>
<dbReference type="PROSITE" id="PS51257">
    <property type="entry name" value="PROKAR_LIPOPROTEIN"/>
    <property type="match status" value="1"/>
</dbReference>
<name>A0A291QYM7_9BACT</name>
<gene>
    <name evidence="1" type="ORF">COR50_18770</name>
</gene>
<evidence type="ECO:0000313" key="1">
    <source>
        <dbReference type="EMBL" id="ATL49048.1"/>
    </source>
</evidence>
<keyword evidence="2" id="KW-1185">Reference proteome</keyword>
<protein>
    <recommendedName>
        <fullName evidence="3">LVIVD repeat-containing protein</fullName>
    </recommendedName>
</protein>
<dbReference type="Pfam" id="PF08309">
    <property type="entry name" value="LVIVD"/>
    <property type="match status" value="2"/>
</dbReference>
<dbReference type="AlphaFoldDB" id="A0A291QYM7"/>
<evidence type="ECO:0000313" key="2">
    <source>
        <dbReference type="Proteomes" id="UP000220133"/>
    </source>
</evidence>
<dbReference type="RefSeq" id="WP_098195416.1">
    <property type="nucleotide sequence ID" value="NZ_CP023777.1"/>
</dbReference>
<proteinExistence type="predicted"/>
<evidence type="ECO:0008006" key="3">
    <source>
        <dbReference type="Google" id="ProtNLM"/>
    </source>
</evidence>
<reference evidence="1 2" key="1">
    <citation type="submission" date="2017-10" db="EMBL/GenBank/DDBJ databases">
        <title>Paenichitinophaga pekingensis gen. nov., sp. nov., isolated from activated sludge.</title>
        <authorList>
            <person name="Jin D."/>
            <person name="Kong X."/>
            <person name="Deng Y."/>
            <person name="Bai Z."/>
        </authorList>
    </citation>
    <scope>NUCLEOTIDE SEQUENCE [LARGE SCALE GENOMIC DNA]</scope>
    <source>
        <strain evidence="1 2">13</strain>
    </source>
</reference>
<dbReference type="OrthoDB" id="1204817at2"/>
<dbReference type="InterPro" id="IPR013211">
    <property type="entry name" value="LVIVD"/>
</dbReference>
<organism evidence="1 2">
    <name type="scientific">Chitinophaga caeni</name>
    <dbReference type="NCBI Taxonomy" id="2029983"/>
    <lineage>
        <taxon>Bacteria</taxon>
        <taxon>Pseudomonadati</taxon>
        <taxon>Bacteroidota</taxon>
        <taxon>Chitinophagia</taxon>
        <taxon>Chitinophagales</taxon>
        <taxon>Chitinophagaceae</taxon>
        <taxon>Chitinophaga</taxon>
    </lineage>
</organism>
<dbReference type="EMBL" id="CP023777">
    <property type="protein sequence ID" value="ATL49048.1"/>
    <property type="molecule type" value="Genomic_DNA"/>
</dbReference>
<dbReference type="InterPro" id="IPR011047">
    <property type="entry name" value="Quinoprotein_ADH-like_sf"/>
</dbReference>
<sequence>MKQHFSWMIAAGMIILGACQKSVDNPSQEDPKIIINKDAASLQKRVSKDGTGVITMNTSENGRKASAFAKSTEDTAQSNQYPLELIAEVAPPSYQGMDLRATNVDIEGNYAYVGYNREGATYLGGVSVFDISDVQQPKLIAEAIFPSTDISSVKFYQGKLYVSGATNLDKDTSFNSPAVVGYVTISNGIPTGDFKLFDVPGQVATDIAIANNKLYVASGSNGGLSILNLSSFDGEAYVSSEDLRAVTVMTNKIAVLSGTKGITTFTSAAELIRNITMPVDIAETQRNIDSYGDYLLVAAGKNGVQYYNSNSGEKTGQLDLPTDLPSDIDPEDVVTNGVSNNEGLFFAANGAAGLYLTKPTSDNALELLGSLDLNGSANYIKSSGNYIFVANGKGGLKIIKFTEPNKVTNSCGNNYPAYTGSSWLNVNSNDKLYYSGSAALQGVNVNDVLYFCGSMTVQNQFNINSNGVFDIHGSFAFGKYRGNTTMQVNGTWNIEGSVVIYGDLNLNSGATMNFLGSGSSITIYGKVTKNNGVTINGTFTDTENKLK</sequence>